<dbReference type="Proteomes" id="UP000440498">
    <property type="component" value="Unassembled WGS sequence"/>
</dbReference>
<dbReference type="InterPro" id="IPR032857">
    <property type="entry name" value="ALKBH4"/>
</dbReference>
<proteinExistence type="predicted"/>
<evidence type="ECO:0000256" key="1">
    <source>
        <dbReference type="SAM" id="MobiDB-lite"/>
    </source>
</evidence>
<reference evidence="3 4" key="1">
    <citation type="submission" date="2019-10" db="EMBL/GenBank/DDBJ databases">
        <title>Two novel species isolated from a subtropical stream in China.</title>
        <authorList>
            <person name="Lu H."/>
        </authorList>
    </citation>
    <scope>NUCLEOTIDE SEQUENCE [LARGE SCALE GENOMIC DNA]</scope>
    <source>
        <strain evidence="3 4">FT29W</strain>
    </source>
</reference>
<accession>A0A6A7N503</accession>
<dbReference type="PANTHER" id="PTHR12463:SF1">
    <property type="entry name" value="2-OXOGLUTARATE AND FE-DEPENDENT OXYGENASE FAMILY PROTEIN"/>
    <property type="match status" value="1"/>
</dbReference>
<dbReference type="SUPFAM" id="SSF51197">
    <property type="entry name" value="Clavaminate synthase-like"/>
    <property type="match status" value="1"/>
</dbReference>
<dbReference type="GO" id="GO:0016491">
    <property type="term" value="F:oxidoreductase activity"/>
    <property type="evidence" value="ECO:0007669"/>
    <property type="project" value="TreeGrafter"/>
</dbReference>
<dbReference type="InterPro" id="IPR005123">
    <property type="entry name" value="Oxoglu/Fe-dep_dioxygenase_dom"/>
</dbReference>
<dbReference type="InterPro" id="IPR037151">
    <property type="entry name" value="AlkB-like_sf"/>
</dbReference>
<evidence type="ECO:0000313" key="3">
    <source>
        <dbReference type="EMBL" id="MQA39957.1"/>
    </source>
</evidence>
<dbReference type="GO" id="GO:0070988">
    <property type="term" value="P:demethylation"/>
    <property type="evidence" value="ECO:0007669"/>
    <property type="project" value="InterPro"/>
</dbReference>
<comment type="caution">
    <text evidence="3">The sequence shown here is derived from an EMBL/GenBank/DDBJ whole genome shotgun (WGS) entry which is preliminary data.</text>
</comment>
<feature type="compositionally biased region" description="Low complexity" evidence="1">
    <location>
        <begin position="542"/>
        <end position="551"/>
    </location>
</feature>
<feature type="domain" description="Fe2OG dioxygenase" evidence="2">
    <location>
        <begin position="639"/>
        <end position="740"/>
    </location>
</feature>
<dbReference type="GO" id="GO:0032451">
    <property type="term" value="F:demethylase activity"/>
    <property type="evidence" value="ECO:0007669"/>
    <property type="project" value="TreeGrafter"/>
</dbReference>
<dbReference type="EMBL" id="WHUG01000006">
    <property type="protein sequence ID" value="MQA39957.1"/>
    <property type="molecule type" value="Genomic_DNA"/>
</dbReference>
<dbReference type="PANTHER" id="PTHR12463">
    <property type="entry name" value="OXYGENASE-RELATED"/>
    <property type="match status" value="1"/>
</dbReference>
<dbReference type="InterPro" id="IPR027450">
    <property type="entry name" value="AlkB-like"/>
</dbReference>
<dbReference type="Gene3D" id="2.60.120.590">
    <property type="entry name" value="Alpha-ketoglutarate-dependent dioxygenase AlkB-like"/>
    <property type="match status" value="1"/>
</dbReference>
<dbReference type="AlphaFoldDB" id="A0A6A7N503"/>
<name>A0A6A7N503_9BURK</name>
<organism evidence="3 4">
    <name type="scientific">Rugamonas aquatica</name>
    <dbReference type="NCBI Taxonomy" id="2743357"/>
    <lineage>
        <taxon>Bacteria</taxon>
        <taxon>Pseudomonadati</taxon>
        <taxon>Pseudomonadota</taxon>
        <taxon>Betaproteobacteria</taxon>
        <taxon>Burkholderiales</taxon>
        <taxon>Oxalobacteraceae</taxon>
        <taxon>Telluria group</taxon>
        <taxon>Rugamonas</taxon>
    </lineage>
</organism>
<dbReference type="Pfam" id="PF13532">
    <property type="entry name" value="2OG-FeII_Oxy_2"/>
    <property type="match status" value="1"/>
</dbReference>
<dbReference type="PROSITE" id="PS51471">
    <property type="entry name" value="FE2OG_OXY"/>
    <property type="match status" value="1"/>
</dbReference>
<keyword evidence="4" id="KW-1185">Reference proteome</keyword>
<feature type="region of interest" description="Disordered" evidence="1">
    <location>
        <begin position="516"/>
        <end position="558"/>
    </location>
</feature>
<evidence type="ECO:0000259" key="2">
    <source>
        <dbReference type="PROSITE" id="PS51471"/>
    </source>
</evidence>
<sequence length="743" mass="82954">MNVSHPNQLDLLSAQMQSGVQSPAKVRLVVALDHRRWMRFLSEEWLMPDEAGWIYGGIDGTSWEPSDPDLTTVTVWFDLEKLPALEVMLWGADTWHARKLDEVQDSGIAVLWPGPLPLFAVNKFTVESAQTRAHLLSMVRNFADMELPAQPVEIGETKRGTAPPEITYPQQAVAAPGDWNKLRGAASMAMVTVPTIGPWLQILCDSLSRATASPEVLAAQAPWLGLPLWSREESTSDLSSPLWCAMCGEFSRPEMLNNWVPEVILDEVCARARALGESDDLLDRLVDSTMLLLRDRGTIEDLGISDNLVALTFQLLLLRPSPARFVSWKEDWRAIPPGAWWTGAIVAGYLSGYRGLPLELRGSELSRREVSLRTWKLKCASSFSPWESMCDSEMRWHATSDSVLIYAGTNVLAEPRISARGQWYDADFNADDVLSQAAGLARDYCPLNVRQTLTLNAGDFKLRTSGKIKFDSKNSTLTVSKQLEIPIGDGAFISEKLDIDGFRSWLTTASMPFRLPRPPARVPTRGQPSPAPSGANVGKVPSTKIKSASISKKTENSSTPPLGLSIVENFITDESERYLLDAIDDLPWNTTMARRVQHHGWRYDYKAKKVDPASYLGPLPDWASELAERLLMAGYVPEMPDQVIVNEYVGMQGISKHIDCPSCFRGPVVTISLGETWEMVFSREEQSGQQEKYRVMLPRRSAVVLDGESRSLWSHEIAKKKTDDGRQRNRRVSITFRKVASQR</sequence>
<protein>
    <recommendedName>
        <fullName evidence="2">Fe2OG dioxygenase domain-containing protein</fullName>
    </recommendedName>
</protein>
<evidence type="ECO:0000313" key="4">
    <source>
        <dbReference type="Proteomes" id="UP000440498"/>
    </source>
</evidence>
<gene>
    <name evidence="3" type="ORF">GEV02_17545</name>
</gene>